<protein>
    <submittedName>
        <fullName evidence="2">Uncharacterized protein</fullName>
    </submittedName>
</protein>
<sequence length="124" mass="13315">MLDSWISSVAPRPTRTRFSDGMVSAEKLEGDNETTRQHAPPPYTPAHTPRSSVAGDAVTVKREKEGVHVPNAPPVFVSKHAAVAADAMRDVDRRETLQAERAAHGVRILDGPGIAAAVNHAYTN</sequence>
<feature type="compositionally biased region" description="Basic and acidic residues" evidence="1">
    <location>
        <begin position="26"/>
        <end position="36"/>
    </location>
</feature>
<dbReference type="AlphaFoldDB" id="A0A1M2V2I3"/>
<reference evidence="2 3" key="1">
    <citation type="submission" date="2016-10" db="EMBL/GenBank/DDBJ databases">
        <title>Genome sequence of the basidiomycete white-rot fungus Trametes pubescens.</title>
        <authorList>
            <person name="Makela M.R."/>
            <person name="Granchi Z."/>
            <person name="Peng M."/>
            <person name="De Vries R.P."/>
            <person name="Grigoriev I."/>
            <person name="Riley R."/>
            <person name="Hilden K."/>
        </authorList>
    </citation>
    <scope>NUCLEOTIDE SEQUENCE [LARGE SCALE GENOMIC DNA]</scope>
    <source>
        <strain evidence="2 3">FBCC735</strain>
    </source>
</reference>
<accession>A0A1M2V2I3</accession>
<evidence type="ECO:0000256" key="1">
    <source>
        <dbReference type="SAM" id="MobiDB-lite"/>
    </source>
</evidence>
<dbReference type="Proteomes" id="UP000184267">
    <property type="component" value="Unassembled WGS sequence"/>
</dbReference>
<feature type="region of interest" description="Disordered" evidence="1">
    <location>
        <begin position="1"/>
        <end position="54"/>
    </location>
</feature>
<gene>
    <name evidence="2" type="ORF">TRAPUB_7802</name>
</gene>
<evidence type="ECO:0000313" key="3">
    <source>
        <dbReference type="Proteomes" id="UP000184267"/>
    </source>
</evidence>
<comment type="caution">
    <text evidence="2">The sequence shown here is derived from an EMBL/GenBank/DDBJ whole genome shotgun (WGS) entry which is preliminary data.</text>
</comment>
<keyword evidence="3" id="KW-1185">Reference proteome</keyword>
<proteinExistence type="predicted"/>
<name>A0A1M2V2I3_TRAPU</name>
<dbReference type="EMBL" id="MNAD01001723">
    <property type="protein sequence ID" value="OJT01746.1"/>
    <property type="molecule type" value="Genomic_DNA"/>
</dbReference>
<organism evidence="2 3">
    <name type="scientific">Trametes pubescens</name>
    <name type="common">White-rot fungus</name>
    <dbReference type="NCBI Taxonomy" id="154538"/>
    <lineage>
        <taxon>Eukaryota</taxon>
        <taxon>Fungi</taxon>
        <taxon>Dikarya</taxon>
        <taxon>Basidiomycota</taxon>
        <taxon>Agaricomycotina</taxon>
        <taxon>Agaricomycetes</taxon>
        <taxon>Polyporales</taxon>
        <taxon>Polyporaceae</taxon>
        <taxon>Trametes</taxon>
    </lineage>
</organism>
<evidence type="ECO:0000313" key="2">
    <source>
        <dbReference type="EMBL" id="OJT01746.1"/>
    </source>
</evidence>